<dbReference type="Pfam" id="PF01177">
    <property type="entry name" value="Asp_Glu_race"/>
    <property type="match status" value="1"/>
</dbReference>
<reference evidence="3" key="1">
    <citation type="journal article" date="2023" name="GigaByte">
        <title>Genome assembly of the bearded iris, Iris pallida Lam.</title>
        <authorList>
            <person name="Bruccoleri R.E."/>
            <person name="Oakeley E.J."/>
            <person name="Faust A.M.E."/>
            <person name="Altorfer M."/>
            <person name="Dessus-Babus S."/>
            <person name="Burckhardt D."/>
            <person name="Oertli M."/>
            <person name="Naumann U."/>
            <person name="Petersen F."/>
            <person name="Wong J."/>
        </authorList>
    </citation>
    <scope>NUCLEOTIDE SEQUENCE</scope>
    <source>
        <strain evidence="3">GSM-AAB239-AS_SAM_17_03QT</strain>
    </source>
</reference>
<dbReference type="AlphaFoldDB" id="A0AAX6I094"/>
<feature type="compositionally biased region" description="Basic and acidic residues" evidence="2">
    <location>
        <begin position="53"/>
        <end position="63"/>
    </location>
</feature>
<dbReference type="GO" id="GO:0047661">
    <property type="term" value="F:amino-acid racemase activity"/>
    <property type="evidence" value="ECO:0007669"/>
    <property type="project" value="InterPro"/>
</dbReference>
<comment type="caution">
    <text evidence="3">The sequence shown here is derived from an EMBL/GenBank/DDBJ whole genome shotgun (WGS) entry which is preliminary data.</text>
</comment>
<dbReference type="Proteomes" id="UP001140949">
    <property type="component" value="Unassembled WGS sequence"/>
</dbReference>
<accession>A0AAX6I094</accession>
<feature type="region of interest" description="Disordered" evidence="2">
    <location>
        <begin position="36"/>
        <end position="71"/>
    </location>
</feature>
<evidence type="ECO:0000256" key="1">
    <source>
        <dbReference type="ARBA" id="ARBA00023235"/>
    </source>
</evidence>
<dbReference type="SUPFAM" id="SSF53681">
    <property type="entry name" value="Aspartate/glutamate racemase"/>
    <property type="match status" value="2"/>
</dbReference>
<dbReference type="Gene3D" id="3.40.50.1860">
    <property type="match status" value="2"/>
</dbReference>
<evidence type="ECO:0000313" key="4">
    <source>
        <dbReference type="Proteomes" id="UP001140949"/>
    </source>
</evidence>
<reference evidence="3" key="2">
    <citation type="submission" date="2023-04" db="EMBL/GenBank/DDBJ databases">
        <authorList>
            <person name="Bruccoleri R.E."/>
            <person name="Oakeley E.J."/>
            <person name="Faust A.-M."/>
            <person name="Dessus-Babus S."/>
            <person name="Altorfer M."/>
            <person name="Burckhardt D."/>
            <person name="Oertli M."/>
            <person name="Naumann U."/>
            <person name="Petersen F."/>
            <person name="Wong J."/>
        </authorList>
    </citation>
    <scope>NUCLEOTIDE SEQUENCE</scope>
    <source>
        <strain evidence="3">GSM-AAB239-AS_SAM_17_03QT</strain>
        <tissue evidence="3">Leaf</tissue>
    </source>
</reference>
<sequence>MYCHMLDFKTHISGCVSKHRTYRRPRISHSACSWSCSSRPSSSVHQETNEAGNFHERRGHESRSFPSGKGSSTPAFTLANTVGILGGVSAISTLNFMEKLVKWSAADGREALPFIACNDPVLNRELSSSQRNSSPYFDPPSSRWQFNRSLIVENLKQKRLYLEKSGARCIAMPCHLSHVWYDEISEGCSVPFCHLGECVAKELGEANLKPIEAGSNIRIGVLATEAILTAGSYQEQLQNQGFEVVLPDKATIDHTINPAVKALERKDMEGARNLLRIALQVLLVRGVNTVIVASEEIIGLLPEDDPLLRKCTNPMDALARSTIQWAASTEII</sequence>
<dbReference type="EMBL" id="JANAVB010005597">
    <property type="protein sequence ID" value="KAJ6846612.1"/>
    <property type="molecule type" value="Genomic_DNA"/>
</dbReference>
<protein>
    <recommendedName>
        <fullName evidence="5">Aspartate racemase</fullName>
    </recommendedName>
</protein>
<evidence type="ECO:0000256" key="2">
    <source>
        <dbReference type="SAM" id="MobiDB-lite"/>
    </source>
</evidence>
<dbReference type="InterPro" id="IPR001920">
    <property type="entry name" value="Asp/Glu_race"/>
</dbReference>
<dbReference type="InterPro" id="IPR015942">
    <property type="entry name" value="Asp/Glu/hydantoin_racemase"/>
</dbReference>
<dbReference type="PANTHER" id="PTHR21198">
    <property type="entry name" value="GLUTAMATE RACEMASE"/>
    <property type="match status" value="1"/>
</dbReference>
<organism evidence="3 4">
    <name type="scientific">Iris pallida</name>
    <name type="common">Sweet iris</name>
    <dbReference type="NCBI Taxonomy" id="29817"/>
    <lineage>
        <taxon>Eukaryota</taxon>
        <taxon>Viridiplantae</taxon>
        <taxon>Streptophyta</taxon>
        <taxon>Embryophyta</taxon>
        <taxon>Tracheophyta</taxon>
        <taxon>Spermatophyta</taxon>
        <taxon>Magnoliopsida</taxon>
        <taxon>Liliopsida</taxon>
        <taxon>Asparagales</taxon>
        <taxon>Iridaceae</taxon>
        <taxon>Iridoideae</taxon>
        <taxon>Irideae</taxon>
        <taxon>Iris</taxon>
    </lineage>
</organism>
<evidence type="ECO:0000313" key="3">
    <source>
        <dbReference type="EMBL" id="KAJ6846612.1"/>
    </source>
</evidence>
<gene>
    <name evidence="3" type="ORF">M6B38_282395</name>
</gene>
<evidence type="ECO:0008006" key="5">
    <source>
        <dbReference type="Google" id="ProtNLM"/>
    </source>
</evidence>
<keyword evidence="4" id="KW-1185">Reference proteome</keyword>
<proteinExistence type="predicted"/>
<dbReference type="PANTHER" id="PTHR21198:SF7">
    <property type="entry name" value="ASPARTATE-GLUTAMATE RACEMASE FAMILY"/>
    <property type="match status" value="1"/>
</dbReference>
<keyword evidence="1" id="KW-0413">Isomerase</keyword>
<name>A0AAX6I094_IRIPA</name>